<dbReference type="Pfam" id="PF01137">
    <property type="entry name" value="RTC"/>
    <property type="match status" value="1"/>
</dbReference>
<organism evidence="2 3">
    <name type="scientific">Bionectria ochroleuca</name>
    <name type="common">Gliocladium roseum</name>
    <dbReference type="NCBI Taxonomy" id="29856"/>
    <lineage>
        <taxon>Eukaryota</taxon>
        <taxon>Fungi</taxon>
        <taxon>Dikarya</taxon>
        <taxon>Ascomycota</taxon>
        <taxon>Pezizomycotina</taxon>
        <taxon>Sordariomycetes</taxon>
        <taxon>Hypocreomycetidae</taxon>
        <taxon>Hypocreales</taxon>
        <taxon>Bionectriaceae</taxon>
        <taxon>Clonostachys</taxon>
    </lineage>
</organism>
<dbReference type="InterPro" id="IPR013792">
    <property type="entry name" value="RNA3'P_cycl/enolpyr_Trfase_a/b"/>
</dbReference>
<dbReference type="GO" id="GO:0003963">
    <property type="term" value="F:RNA-3'-phosphate cyclase activity"/>
    <property type="evidence" value="ECO:0007669"/>
    <property type="project" value="TreeGrafter"/>
</dbReference>
<name>A0A8H7NJF8_BIOOC</name>
<dbReference type="InterPro" id="IPR037136">
    <property type="entry name" value="RNA3'_phos_cyclase_dom_sf"/>
</dbReference>
<evidence type="ECO:0000259" key="1">
    <source>
        <dbReference type="Pfam" id="PF01137"/>
    </source>
</evidence>
<dbReference type="GO" id="GO:0006396">
    <property type="term" value="P:RNA processing"/>
    <property type="evidence" value="ECO:0007669"/>
    <property type="project" value="InterPro"/>
</dbReference>
<dbReference type="InterPro" id="IPR023797">
    <property type="entry name" value="RNA3'_phos_cyclase_dom"/>
</dbReference>
<proteinExistence type="predicted"/>
<dbReference type="Gene3D" id="3.30.360.20">
    <property type="entry name" value="RNA 3'-terminal phosphate cyclase, insert domain"/>
    <property type="match status" value="1"/>
</dbReference>
<accession>A0A8H7NJF8</accession>
<feature type="domain" description="RNA 3'-terminal phosphate cyclase" evidence="1">
    <location>
        <begin position="12"/>
        <end position="332"/>
    </location>
</feature>
<evidence type="ECO:0000313" key="3">
    <source>
        <dbReference type="Proteomes" id="UP000616885"/>
    </source>
</evidence>
<dbReference type="Gene3D" id="3.65.10.20">
    <property type="entry name" value="RNA 3'-terminal phosphate cyclase domain"/>
    <property type="match status" value="1"/>
</dbReference>
<dbReference type="PANTHER" id="PTHR11096">
    <property type="entry name" value="RNA 3' TERMINAL PHOSPHATE CYCLASE"/>
    <property type="match status" value="1"/>
</dbReference>
<dbReference type="PANTHER" id="PTHR11096:SF0">
    <property type="entry name" value="RNA 3'-TERMINAL PHOSPHATE CYCLASE"/>
    <property type="match status" value="1"/>
</dbReference>
<dbReference type="AlphaFoldDB" id="A0A8H7NJF8"/>
<reference evidence="2" key="1">
    <citation type="submission" date="2020-10" db="EMBL/GenBank/DDBJ databases">
        <title>High-Quality Genome Resource of Clonostachys rosea strain S41 by Oxford Nanopore Long-Read Sequencing.</title>
        <authorList>
            <person name="Wang H."/>
        </authorList>
    </citation>
    <scope>NUCLEOTIDE SEQUENCE</scope>
    <source>
        <strain evidence="2">S41</strain>
    </source>
</reference>
<sequence length="513" mass="56405">MKGLIEIDGRTGEGGGQVVRVAVALSALTGQALKITNVRGNRKGGGLKFQHVTAIQFLADVTEAEVEGLRVGSSTLTFIPKRLPTALVSRNFKITAPSGAASALLILQAVLPFLVFAGNSSDEPIWLEISGGTNVSFSLSYEYLDQVLLPTLEERFGIRVDRKLEMRAWSLGPQSRGKLSLKIYPLPLGQKLRFLQPENSAGPGPDAIKSVDISIIVPEKFHTTLQNELVRGIGDLYPDAECKFKVAEESGSDTRWYILLVAKSASGVRWGRDSLCSMPKKTKSPELFIRKLANSVCKELYKEVSVGGQVDEHLQDQLICFQALTDGYSSFSRDDGAANEGREGTGEVRQAEVLADAMGNLTLSDGRLRRERTHEPFGHGSFIRKLLGLWCVSFCLPWSSTTREISQRVLGYHSHKGSTKETRNLYRRLYIIPVQGHAKNKYHRPHIIVCANLSVAQAHSLACVTRSGQKGRARQTCAKLLTPATHLQLTTLPSTQTPRKSIHTLNQVCILHK</sequence>
<protein>
    <recommendedName>
        <fullName evidence="1">RNA 3'-terminal phosphate cyclase domain-containing protein</fullName>
    </recommendedName>
</protein>
<gene>
    <name evidence="2" type="ORF">IM811_008063</name>
</gene>
<dbReference type="InterPro" id="IPR036553">
    <property type="entry name" value="RPTC_insert"/>
</dbReference>
<comment type="caution">
    <text evidence="2">The sequence shown here is derived from an EMBL/GenBank/DDBJ whole genome shotgun (WGS) entry which is preliminary data.</text>
</comment>
<evidence type="ECO:0000313" key="2">
    <source>
        <dbReference type="EMBL" id="KAF9757119.1"/>
    </source>
</evidence>
<dbReference type="InterPro" id="IPR000228">
    <property type="entry name" value="RNA3'_term_phos_cyc"/>
</dbReference>
<dbReference type="SUPFAM" id="SSF55205">
    <property type="entry name" value="EPT/RTPC-like"/>
    <property type="match status" value="1"/>
</dbReference>
<dbReference type="Proteomes" id="UP000616885">
    <property type="component" value="Unassembled WGS sequence"/>
</dbReference>
<dbReference type="EMBL" id="JADCTT010000002">
    <property type="protein sequence ID" value="KAF9757119.1"/>
    <property type="molecule type" value="Genomic_DNA"/>
</dbReference>
<dbReference type="GO" id="GO:0005634">
    <property type="term" value="C:nucleus"/>
    <property type="evidence" value="ECO:0007669"/>
    <property type="project" value="TreeGrafter"/>
</dbReference>